<evidence type="ECO:0000313" key="3">
    <source>
        <dbReference type="EMBL" id="TFY57057.1"/>
    </source>
</evidence>
<name>A0A4Y9Y625_9APHY</name>
<dbReference type="AlphaFoldDB" id="A0A4Y9Y625"/>
<dbReference type="Gene3D" id="1.10.510.10">
    <property type="entry name" value="Transferase(Phosphotransferase) domain 1"/>
    <property type="match status" value="1"/>
</dbReference>
<comment type="caution">
    <text evidence="3">The sequence shown here is derived from an EMBL/GenBank/DDBJ whole genome shotgun (WGS) entry which is preliminary data.</text>
</comment>
<evidence type="ECO:0000313" key="4">
    <source>
        <dbReference type="Proteomes" id="UP000298390"/>
    </source>
</evidence>
<feature type="domain" description="Fungal-type protein kinase" evidence="2">
    <location>
        <begin position="127"/>
        <end position="502"/>
    </location>
</feature>
<dbReference type="Proteomes" id="UP000298390">
    <property type="component" value="Unassembled WGS sequence"/>
</dbReference>
<dbReference type="PANTHER" id="PTHR38248">
    <property type="entry name" value="FUNK1 6"/>
    <property type="match status" value="1"/>
</dbReference>
<dbReference type="InterPro" id="IPR011009">
    <property type="entry name" value="Kinase-like_dom_sf"/>
</dbReference>
<feature type="region of interest" description="Disordered" evidence="1">
    <location>
        <begin position="611"/>
        <end position="636"/>
    </location>
</feature>
<evidence type="ECO:0000259" key="2">
    <source>
        <dbReference type="Pfam" id="PF17667"/>
    </source>
</evidence>
<organism evidence="3 4">
    <name type="scientific">Rhodofomes roseus</name>
    <dbReference type="NCBI Taxonomy" id="34475"/>
    <lineage>
        <taxon>Eukaryota</taxon>
        <taxon>Fungi</taxon>
        <taxon>Dikarya</taxon>
        <taxon>Basidiomycota</taxon>
        <taxon>Agaricomycotina</taxon>
        <taxon>Agaricomycetes</taxon>
        <taxon>Polyporales</taxon>
        <taxon>Rhodofomes</taxon>
    </lineage>
</organism>
<dbReference type="STRING" id="34475.A0A4Y9Y625"/>
<feature type="region of interest" description="Disordered" evidence="1">
    <location>
        <begin position="26"/>
        <end position="49"/>
    </location>
</feature>
<dbReference type="SUPFAM" id="SSF56112">
    <property type="entry name" value="Protein kinase-like (PK-like)"/>
    <property type="match status" value="1"/>
</dbReference>
<proteinExistence type="predicted"/>
<sequence>MSKSGGTNDTHQNVVVYNVGNGVQRDSAIEPALNEDVPKKRKRRGAKDTSAESLRVTLCIDVTSEPDDSPFVVPVSMQDGETMPDDAAGKPKILSDSVATMQGCPTPATTNSASGTPLTSLRLETEGGKRGLERLVNNVYQILRQQFLVHFFTVFACRDHAWLLRWDRAGLVISEPFNFVKEPLTLYTFLYRFACMNDAQRGRDLTVVPASEEEVELMRSVDKFETQWHESQFAATLVPGWPIYKILVPEHDVISKAVLRKGSSKAQGNTKGSRNRVRKFLVGAPCFMNKSVMGRATRCHIAYDVAEDRLIFFKEYWRTDTPTSHPEGEVYLRLHSKNVSYIATPLAAGDVRVKGGRVHQTRSQDFIKGSDPKLVQYRLLLKEIARPLKDYEDSLQLVEVIYQCLRAHEEAWERAGVLHADISTENLLIQWYMENGELKYKALLADWGLCKYIEEMDQPVVKASRCGTWPFISAVLLFYPTRFVQGVSHDLESFIHVLHWMCLKFHNTDYSRIPLRLRRHVAILYNERDGQVQGQFTGGFEKMKHMQDGRIPFELEGGSAKGKRVGLHMLLGKLAALYKEHYAWLKPQFPSSNPPTSPKRSVLRVSVVRGQLPPARDSAPEPPDSEEATTVEKPAKPVLQSHKQIIAVFGKVLAMAEDGWILDKKTEDKFAPYRSDEKTASKVEATLSGEAESSEEHMSVEGVPSKRVRKNDYPPLSPPPHLSFNPVDWEAMAAALHSLTSAESLAHRARIASFVSSLRPLGLRTPVCNLLAHRIPTRWSLYRGLLRDAPSDDVRSRIRTLFQKHKGLRKASTVKRVLARYHKMRDMFAAAKAGEPRSQAIVERYARMVAFCNEKARNDRLAQEMLAWRDKLAKRPIMTGIFLRATIYHGPLPRLKPQPKHISGLIGWRRKQRERRIDENRANEEQLMDMQCEVEQERALAERALQEGQPFKSEFVENADLWLNPMQERADEFEAMLARDEERARTPFPPALTAQIMAARREKIANKTRELQRERAGVVLKRTLRRRRQGPPAHILAKLSEEEKHLDQVSRSVSEVGYVGMVKRRLGFKLRDPEAYKVELGNPKEMERLEREAAEIEAENERRRREDIAMR</sequence>
<dbReference type="Pfam" id="PF17667">
    <property type="entry name" value="Pkinase_fungal"/>
    <property type="match status" value="1"/>
</dbReference>
<accession>A0A4Y9Y625</accession>
<protein>
    <recommendedName>
        <fullName evidence="2">Fungal-type protein kinase domain-containing protein</fullName>
    </recommendedName>
</protein>
<dbReference type="PANTHER" id="PTHR38248:SF2">
    <property type="entry name" value="FUNK1 11"/>
    <property type="match status" value="1"/>
</dbReference>
<reference evidence="3 4" key="1">
    <citation type="submission" date="2019-01" db="EMBL/GenBank/DDBJ databases">
        <title>Genome sequencing of the rare red list fungi Fomitopsis rosea.</title>
        <authorList>
            <person name="Buettner E."/>
            <person name="Kellner H."/>
        </authorList>
    </citation>
    <scope>NUCLEOTIDE SEQUENCE [LARGE SCALE GENOMIC DNA]</scope>
    <source>
        <strain evidence="3 4">DSM 105464</strain>
    </source>
</reference>
<evidence type="ECO:0000256" key="1">
    <source>
        <dbReference type="SAM" id="MobiDB-lite"/>
    </source>
</evidence>
<dbReference type="InterPro" id="IPR040976">
    <property type="entry name" value="Pkinase_fungal"/>
</dbReference>
<gene>
    <name evidence="3" type="ORF">EVJ58_g7259</name>
</gene>
<feature type="region of interest" description="Disordered" evidence="1">
    <location>
        <begin position="1089"/>
        <end position="1111"/>
    </location>
</feature>
<feature type="region of interest" description="Disordered" evidence="1">
    <location>
        <begin position="676"/>
        <end position="710"/>
    </location>
</feature>
<dbReference type="EMBL" id="SEKV01000456">
    <property type="protein sequence ID" value="TFY57057.1"/>
    <property type="molecule type" value="Genomic_DNA"/>
</dbReference>